<dbReference type="EMBL" id="JAGRRH010000018">
    <property type="protein sequence ID" value="KAG7350656.1"/>
    <property type="molecule type" value="Genomic_DNA"/>
</dbReference>
<dbReference type="Proteomes" id="UP000693970">
    <property type="component" value="Unassembled WGS sequence"/>
</dbReference>
<dbReference type="PANTHER" id="PTHR43689">
    <property type="entry name" value="HYDROLASE"/>
    <property type="match status" value="1"/>
</dbReference>
<reference evidence="3" key="2">
    <citation type="submission" date="2021-04" db="EMBL/GenBank/DDBJ databases">
        <authorList>
            <person name="Podell S."/>
        </authorList>
    </citation>
    <scope>NUCLEOTIDE SEQUENCE</scope>
    <source>
        <strain evidence="3">Hildebrandi</strain>
    </source>
</reference>
<feature type="domain" description="AB hydrolase-1" evidence="2">
    <location>
        <begin position="117"/>
        <end position="355"/>
    </location>
</feature>
<comment type="caution">
    <text evidence="3">The sequence shown here is derived from an EMBL/GenBank/DDBJ whole genome shotgun (WGS) entry which is preliminary data.</text>
</comment>
<evidence type="ECO:0000256" key="1">
    <source>
        <dbReference type="SAM" id="SignalP"/>
    </source>
</evidence>
<dbReference type="InterPro" id="IPR000073">
    <property type="entry name" value="AB_hydrolase_1"/>
</dbReference>
<keyword evidence="4" id="KW-1185">Reference proteome</keyword>
<feature type="signal peptide" evidence="1">
    <location>
        <begin position="1"/>
        <end position="18"/>
    </location>
</feature>
<dbReference type="AlphaFoldDB" id="A0A9K3KWS3"/>
<dbReference type="PANTHER" id="PTHR43689:SF8">
    <property type="entry name" value="ALPHA_BETA-HYDROLASES SUPERFAMILY PROTEIN"/>
    <property type="match status" value="1"/>
</dbReference>
<proteinExistence type="predicted"/>
<dbReference type="Pfam" id="PF12697">
    <property type="entry name" value="Abhydrolase_6"/>
    <property type="match status" value="1"/>
</dbReference>
<gene>
    <name evidence="3" type="ORF">IV203_010016</name>
</gene>
<reference evidence="3" key="1">
    <citation type="journal article" date="2021" name="Sci. Rep.">
        <title>Diploid genomic architecture of Nitzschia inconspicua, an elite biomass production diatom.</title>
        <authorList>
            <person name="Oliver A."/>
            <person name="Podell S."/>
            <person name="Pinowska A."/>
            <person name="Traller J.C."/>
            <person name="Smith S.R."/>
            <person name="McClure R."/>
            <person name="Beliaev A."/>
            <person name="Bohutskyi P."/>
            <person name="Hill E.A."/>
            <person name="Rabines A."/>
            <person name="Zheng H."/>
            <person name="Allen L.Z."/>
            <person name="Kuo A."/>
            <person name="Grigoriev I.V."/>
            <person name="Allen A.E."/>
            <person name="Hazlebeck D."/>
            <person name="Allen E.E."/>
        </authorList>
    </citation>
    <scope>NUCLEOTIDE SEQUENCE</scope>
    <source>
        <strain evidence="3">Hildebrandi</strain>
    </source>
</reference>
<dbReference type="OrthoDB" id="6431331at2759"/>
<sequence>MRNSSVLTLLICCHTARAFVGGPSSTRRCPHLSIKRPNSIDFTLHSFFGDASSTIMEDLSFVSPDTTGIGEQACVDAAREMKRIAVPISKEISPSGSVGISYIHWPANSKKKNALPLILLHGFDSSCLEYRRLGPQLASRGIDTFAVDILGWGFTQLSDITDFSANSKVEALNSFVNANFGPSTPFVVAGASLGGAAAIELASASTTCAGLVLIDAQGFVDGVGPMASLPKPLAQLGVGVLKSVPLRNMANKMSYYDVEQFATEEAQVIGRLHCLRDGWSDAMVSFMRTGGFSPSSKISKVTAPALVLWGRQDGILDGKEFANKFVEELPNAQLQWIEECGHVPHLEQPEETAAAIASFLTSTATKSASNGRTNLVDGRVEEEISPSTYYVGGGIIGAMVLEELIKQFF</sequence>
<organism evidence="3 4">
    <name type="scientific">Nitzschia inconspicua</name>
    <dbReference type="NCBI Taxonomy" id="303405"/>
    <lineage>
        <taxon>Eukaryota</taxon>
        <taxon>Sar</taxon>
        <taxon>Stramenopiles</taxon>
        <taxon>Ochrophyta</taxon>
        <taxon>Bacillariophyta</taxon>
        <taxon>Bacillariophyceae</taxon>
        <taxon>Bacillariophycidae</taxon>
        <taxon>Bacillariales</taxon>
        <taxon>Bacillariaceae</taxon>
        <taxon>Nitzschia</taxon>
    </lineage>
</organism>
<accession>A0A9K3KWS3</accession>
<keyword evidence="1" id="KW-0732">Signal</keyword>
<feature type="chain" id="PRO_5039937208" evidence="1">
    <location>
        <begin position="19"/>
        <end position="409"/>
    </location>
</feature>
<evidence type="ECO:0000313" key="3">
    <source>
        <dbReference type="EMBL" id="KAG7350656.1"/>
    </source>
</evidence>
<keyword evidence="3" id="KW-0378">Hydrolase</keyword>
<evidence type="ECO:0000313" key="4">
    <source>
        <dbReference type="Proteomes" id="UP000693970"/>
    </source>
</evidence>
<dbReference type="GO" id="GO:0016787">
    <property type="term" value="F:hydrolase activity"/>
    <property type="evidence" value="ECO:0007669"/>
    <property type="project" value="UniProtKB-KW"/>
</dbReference>
<evidence type="ECO:0000259" key="2">
    <source>
        <dbReference type="Pfam" id="PF12697"/>
    </source>
</evidence>
<name>A0A9K3KWS3_9STRA</name>
<protein>
    <submittedName>
        <fullName evidence="3">Alpha/beta hydrolase fold</fullName>
    </submittedName>
</protein>